<organism evidence="2 3">
    <name type="scientific">Linum trigynum</name>
    <dbReference type="NCBI Taxonomy" id="586398"/>
    <lineage>
        <taxon>Eukaryota</taxon>
        <taxon>Viridiplantae</taxon>
        <taxon>Streptophyta</taxon>
        <taxon>Embryophyta</taxon>
        <taxon>Tracheophyta</taxon>
        <taxon>Spermatophyta</taxon>
        <taxon>Magnoliopsida</taxon>
        <taxon>eudicotyledons</taxon>
        <taxon>Gunneridae</taxon>
        <taxon>Pentapetalae</taxon>
        <taxon>rosids</taxon>
        <taxon>fabids</taxon>
        <taxon>Malpighiales</taxon>
        <taxon>Linaceae</taxon>
        <taxon>Linum</taxon>
    </lineage>
</organism>
<evidence type="ECO:0000313" key="3">
    <source>
        <dbReference type="Proteomes" id="UP001497516"/>
    </source>
</evidence>
<keyword evidence="3" id="KW-1185">Reference proteome</keyword>
<dbReference type="Proteomes" id="UP001497516">
    <property type="component" value="Chromosome 5"/>
</dbReference>
<protein>
    <recommendedName>
        <fullName evidence="1">RNase H type-1 domain-containing protein</fullName>
    </recommendedName>
</protein>
<dbReference type="InterPro" id="IPR002156">
    <property type="entry name" value="RNaseH_domain"/>
</dbReference>
<dbReference type="InterPro" id="IPR036397">
    <property type="entry name" value="RNaseH_sf"/>
</dbReference>
<dbReference type="AlphaFoldDB" id="A0AAV2EXL1"/>
<dbReference type="Pfam" id="PF13456">
    <property type="entry name" value="RVT_3"/>
    <property type="match status" value="1"/>
</dbReference>
<dbReference type="InterPro" id="IPR044730">
    <property type="entry name" value="RNase_H-like_dom_plant"/>
</dbReference>
<dbReference type="EMBL" id="OZ034818">
    <property type="protein sequence ID" value="CAL1390705.1"/>
    <property type="molecule type" value="Genomic_DNA"/>
</dbReference>
<evidence type="ECO:0000313" key="2">
    <source>
        <dbReference type="EMBL" id="CAL1390705.1"/>
    </source>
</evidence>
<dbReference type="InterPro" id="IPR053151">
    <property type="entry name" value="RNase_H-like"/>
</dbReference>
<feature type="domain" description="RNase H type-1" evidence="1">
    <location>
        <begin position="2"/>
        <end position="127"/>
    </location>
</feature>
<sequence>MNSDVGVLKPSGIGIGCVFKNWNGDFLGAIAGKETGNCRPVEAEARAIIAGLIEANRRGWSPLVVESDCQNLVKFLEKDEEYRIELGVWCKEIRSLVEVNSTMAGRKVEWAFVSRSSNSVVHCLAHMNSHENHMCIWTDCPPNSIRSLLEAEKAQFLEI</sequence>
<evidence type="ECO:0000259" key="1">
    <source>
        <dbReference type="Pfam" id="PF13456"/>
    </source>
</evidence>
<name>A0AAV2EXL1_9ROSI</name>
<dbReference type="PANTHER" id="PTHR47723:SF19">
    <property type="entry name" value="POLYNUCLEOTIDYL TRANSFERASE, RIBONUCLEASE H-LIKE SUPERFAMILY PROTEIN"/>
    <property type="match status" value="1"/>
</dbReference>
<dbReference type="GO" id="GO:0003676">
    <property type="term" value="F:nucleic acid binding"/>
    <property type="evidence" value="ECO:0007669"/>
    <property type="project" value="InterPro"/>
</dbReference>
<accession>A0AAV2EXL1</accession>
<dbReference type="PANTHER" id="PTHR47723">
    <property type="entry name" value="OS05G0353850 PROTEIN"/>
    <property type="match status" value="1"/>
</dbReference>
<dbReference type="CDD" id="cd06222">
    <property type="entry name" value="RNase_H_like"/>
    <property type="match status" value="1"/>
</dbReference>
<dbReference type="InterPro" id="IPR012337">
    <property type="entry name" value="RNaseH-like_sf"/>
</dbReference>
<dbReference type="SUPFAM" id="SSF53098">
    <property type="entry name" value="Ribonuclease H-like"/>
    <property type="match status" value="1"/>
</dbReference>
<dbReference type="GO" id="GO:0004523">
    <property type="term" value="F:RNA-DNA hybrid ribonuclease activity"/>
    <property type="evidence" value="ECO:0007669"/>
    <property type="project" value="InterPro"/>
</dbReference>
<reference evidence="2 3" key="1">
    <citation type="submission" date="2024-04" db="EMBL/GenBank/DDBJ databases">
        <authorList>
            <person name="Fracassetti M."/>
        </authorList>
    </citation>
    <scope>NUCLEOTIDE SEQUENCE [LARGE SCALE GENOMIC DNA]</scope>
</reference>
<gene>
    <name evidence="2" type="ORF">LTRI10_LOCUS31469</name>
</gene>
<dbReference type="Gene3D" id="3.30.420.10">
    <property type="entry name" value="Ribonuclease H-like superfamily/Ribonuclease H"/>
    <property type="match status" value="1"/>
</dbReference>
<proteinExistence type="predicted"/>